<sequence>MDKYIKTPITAEVTEDLRAGDYVYITGTVYVARDAAHKRLVEALEKTEREFYAERFLSKTDGLQQSEQEKLQQRLRETLPFPIVDSVLYYMGPSPAREGRPIGSAGPTTASRMDRYAPRLLDLGQKAMIGKGKRTKEVIDGIIRNQAVYFAAVGGAGALLSKCIKKSETICYEDLGAEAVLKLEVDHFPVIVVIDREGNNLYETAAKEYEKGK</sequence>
<proteinExistence type="predicted"/>
<evidence type="ECO:0000313" key="1">
    <source>
        <dbReference type="EMBL" id="TGY95901.1"/>
    </source>
</evidence>
<dbReference type="Proteomes" id="UP000304953">
    <property type="component" value="Unassembled WGS sequence"/>
</dbReference>
<accession>A0AC61RWA3</accession>
<comment type="caution">
    <text evidence="1">The sequence shown here is derived from an EMBL/GenBank/DDBJ whole genome shotgun (WGS) entry which is preliminary data.</text>
</comment>
<organism evidence="1 2">
    <name type="scientific">Petralouisia muris</name>
    <dbReference type="NCBI Taxonomy" id="3032872"/>
    <lineage>
        <taxon>Bacteria</taxon>
        <taxon>Bacillati</taxon>
        <taxon>Bacillota</taxon>
        <taxon>Clostridia</taxon>
        <taxon>Lachnospirales</taxon>
        <taxon>Lachnospiraceae</taxon>
        <taxon>Petralouisia</taxon>
    </lineage>
</organism>
<protein>
    <submittedName>
        <fullName evidence="1">TRZ/ATZ family protein</fullName>
    </submittedName>
</protein>
<keyword evidence="2" id="KW-1185">Reference proteome</keyword>
<reference evidence="1" key="1">
    <citation type="submission" date="2019-04" db="EMBL/GenBank/DDBJ databases">
        <title>Microbes associate with the intestines of laboratory mice.</title>
        <authorList>
            <person name="Navarre W."/>
            <person name="Wong E."/>
            <person name="Huang K."/>
            <person name="Tropini C."/>
            <person name="Ng K."/>
            <person name="Yu B."/>
        </authorList>
    </citation>
    <scope>NUCLEOTIDE SEQUENCE</scope>
    <source>
        <strain evidence="1">NM01_1-7b</strain>
    </source>
</reference>
<evidence type="ECO:0000313" key="2">
    <source>
        <dbReference type="Proteomes" id="UP000304953"/>
    </source>
</evidence>
<gene>
    <name evidence="1" type="ORF">E5329_12115</name>
</gene>
<dbReference type="EMBL" id="SRYA01000022">
    <property type="protein sequence ID" value="TGY95901.1"/>
    <property type="molecule type" value="Genomic_DNA"/>
</dbReference>
<name>A0AC61RWA3_9FIRM</name>